<organism evidence="3 4">
    <name type="scientific">Lactococcus hircilactis</name>
    <dbReference type="NCBI Taxonomy" id="1494462"/>
    <lineage>
        <taxon>Bacteria</taxon>
        <taxon>Bacillati</taxon>
        <taxon>Bacillota</taxon>
        <taxon>Bacilli</taxon>
        <taxon>Lactobacillales</taxon>
        <taxon>Streptococcaceae</taxon>
        <taxon>Lactococcus</taxon>
    </lineage>
</organism>
<dbReference type="AlphaFoldDB" id="A0A7X2D0E9"/>
<dbReference type="InterPro" id="IPR013078">
    <property type="entry name" value="His_Pase_superF_clade-1"/>
</dbReference>
<dbReference type="SUPFAM" id="SSF53254">
    <property type="entry name" value="Phosphoglycerate mutase-like"/>
    <property type="match status" value="1"/>
</dbReference>
<feature type="binding site" evidence="2">
    <location>
        <begin position="7"/>
        <end position="14"/>
    </location>
    <ligand>
        <name>substrate</name>
    </ligand>
</feature>
<dbReference type="EMBL" id="WITJ01000006">
    <property type="protein sequence ID" value="MQW39381.1"/>
    <property type="molecule type" value="Genomic_DNA"/>
</dbReference>
<feature type="binding site" evidence="2">
    <location>
        <position position="58"/>
    </location>
    <ligand>
        <name>substrate</name>
    </ligand>
</feature>
<evidence type="ECO:0000313" key="3">
    <source>
        <dbReference type="EMBL" id="MQW39381.1"/>
    </source>
</evidence>
<dbReference type="SMART" id="SM00855">
    <property type="entry name" value="PGAM"/>
    <property type="match status" value="1"/>
</dbReference>
<evidence type="ECO:0000313" key="4">
    <source>
        <dbReference type="Proteomes" id="UP000439550"/>
    </source>
</evidence>
<sequence>MKIYFVRHGKTQWNLERRLQGQTGDSPLLSEAYGQISRVHEYLSTVPIDLVLSSPSKRAVTTSKLLTELPISTDKRLAEWNFGALEGKPIKEAIALYPEEMRTSRYDLAHFDGSAFGAESVLSVLTRFDTLAQTLLDSGKQNVLLVGHGASGTAGMRHLAGFPIEELRAEGGLNNNSLTILESKNQGFEMKLWNQSL</sequence>
<evidence type="ECO:0000256" key="1">
    <source>
        <dbReference type="PIRSR" id="PIRSR613078-1"/>
    </source>
</evidence>
<dbReference type="InterPro" id="IPR050275">
    <property type="entry name" value="PGM_Phosphatase"/>
</dbReference>
<dbReference type="GO" id="GO:0005737">
    <property type="term" value="C:cytoplasm"/>
    <property type="evidence" value="ECO:0007669"/>
    <property type="project" value="TreeGrafter"/>
</dbReference>
<protein>
    <submittedName>
        <fullName evidence="3">Histidine phosphatase family protein</fullName>
    </submittedName>
</protein>
<feature type="active site" description="Proton donor/acceptor" evidence="1">
    <location>
        <position position="79"/>
    </location>
</feature>
<gene>
    <name evidence="3" type="ORF">GHI93_05430</name>
</gene>
<reference evidence="3 4" key="1">
    <citation type="submission" date="2019-10" db="EMBL/GenBank/DDBJ databases">
        <authorList>
            <person name="Dong K."/>
        </authorList>
    </citation>
    <scope>NUCLEOTIDE SEQUENCE [LARGE SCALE GENOMIC DNA]</scope>
    <source>
        <strain evidence="3 4">DSM 28960</strain>
    </source>
</reference>
<dbReference type="GO" id="GO:0016791">
    <property type="term" value="F:phosphatase activity"/>
    <property type="evidence" value="ECO:0007669"/>
    <property type="project" value="TreeGrafter"/>
</dbReference>
<evidence type="ECO:0000256" key="2">
    <source>
        <dbReference type="PIRSR" id="PIRSR613078-2"/>
    </source>
</evidence>
<dbReference type="CDD" id="cd07067">
    <property type="entry name" value="HP_PGM_like"/>
    <property type="match status" value="1"/>
</dbReference>
<proteinExistence type="predicted"/>
<dbReference type="InterPro" id="IPR029033">
    <property type="entry name" value="His_PPase_superfam"/>
</dbReference>
<name>A0A7X2D0E9_9LACT</name>
<keyword evidence="4" id="KW-1185">Reference proteome</keyword>
<feature type="active site" description="Tele-phosphohistidine intermediate" evidence="1">
    <location>
        <position position="8"/>
    </location>
</feature>
<dbReference type="Gene3D" id="3.40.50.1240">
    <property type="entry name" value="Phosphoglycerate mutase-like"/>
    <property type="match status" value="1"/>
</dbReference>
<comment type="caution">
    <text evidence="3">The sequence shown here is derived from an EMBL/GenBank/DDBJ whole genome shotgun (WGS) entry which is preliminary data.</text>
</comment>
<dbReference type="RefSeq" id="WP_153496057.1">
    <property type="nucleotide sequence ID" value="NZ_CAXYUY010000028.1"/>
</dbReference>
<dbReference type="Proteomes" id="UP000439550">
    <property type="component" value="Unassembled WGS sequence"/>
</dbReference>
<accession>A0A7X2D0E9</accession>
<dbReference type="PANTHER" id="PTHR48100">
    <property type="entry name" value="BROAD-SPECIFICITY PHOSPHATASE YOR283W-RELATED"/>
    <property type="match status" value="1"/>
</dbReference>
<dbReference type="OrthoDB" id="9782128at2"/>
<dbReference type="PANTHER" id="PTHR48100:SF1">
    <property type="entry name" value="HISTIDINE PHOSPHATASE FAMILY PROTEIN-RELATED"/>
    <property type="match status" value="1"/>
</dbReference>
<dbReference type="Pfam" id="PF00300">
    <property type="entry name" value="His_Phos_1"/>
    <property type="match status" value="1"/>
</dbReference>